<dbReference type="InterPro" id="IPR050182">
    <property type="entry name" value="Cytochrome_P450_fam2"/>
</dbReference>
<accession>A0ABQ7TJM9</accession>
<dbReference type="PANTHER" id="PTHR24300:SF389">
    <property type="entry name" value="CYTOCHROME P450 2C20"/>
    <property type="match status" value="1"/>
</dbReference>
<dbReference type="EMBL" id="JAIPUX010000439">
    <property type="protein sequence ID" value="KAH0629571.1"/>
    <property type="molecule type" value="Genomic_DNA"/>
</dbReference>
<dbReference type="Pfam" id="PF00067">
    <property type="entry name" value="p450"/>
    <property type="match status" value="1"/>
</dbReference>
<evidence type="ECO:0000256" key="3">
    <source>
        <dbReference type="ARBA" id="ARBA00023004"/>
    </source>
</evidence>
<name>A0ABQ7TJM9_PHRPL</name>
<evidence type="ECO:0000256" key="1">
    <source>
        <dbReference type="ARBA" id="ARBA00010617"/>
    </source>
</evidence>
<organism evidence="4 5">
    <name type="scientific">Phrynosoma platyrhinos</name>
    <name type="common">Desert horned lizard</name>
    <dbReference type="NCBI Taxonomy" id="52577"/>
    <lineage>
        <taxon>Eukaryota</taxon>
        <taxon>Metazoa</taxon>
        <taxon>Chordata</taxon>
        <taxon>Craniata</taxon>
        <taxon>Vertebrata</taxon>
        <taxon>Euteleostomi</taxon>
        <taxon>Lepidosauria</taxon>
        <taxon>Squamata</taxon>
        <taxon>Bifurcata</taxon>
        <taxon>Unidentata</taxon>
        <taxon>Episquamata</taxon>
        <taxon>Toxicofera</taxon>
        <taxon>Iguania</taxon>
        <taxon>Phrynosomatidae</taxon>
        <taxon>Phrynosomatinae</taxon>
        <taxon>Phrynosoma</taxon>
    </lineage>
</organism>
<evidence type="ECO:0000313" key="4">
    <source>
        <dbReference type="EMBL" id="KAH0629571.1"/>
    </source>
</evidence>
<evidence type="ECO:0000313" key="5">
    <source>
        <dbReference type="Proteomes" id="UP000826234"/>
    </source>
</evidence>
<comment type="caution">
    <text evidence="4">The sequence shown here is derived from an EMBL/GenBank/DDBJ whole genome shotgun (WGS) entry which is preliminary data.</text>
</comment>
<dbReference type="InterPro" id="IPR001128">
    <property type="entry name" value="Cyt_P450"/>
</dbReference>
<reference evidence="4 5" key="1">
    <citation type="journal article" date="2022" name="Gigascience">
        <title>A chromosome-level genome assembly and annotation of the desert horned lizard, Phrynosoma platyrhinos, provides insight into chromosomal rearrangements among reptiles.</title>
        <authorList>
            <person name="Koochekian N."/>
            <person name="Ascanio A."/>
            <person name="Farleigh K."/>
            <person name="Card D.C."/>
            <person name="Schield D.R."/>
            <person name="Castoe T.A."/>
            <person name="Jezkova T."/>
        </authorList>
    </citation>
    <scope>NUCLEOTIDE SEQUENCE [LARGE SCALE GENOMIC DNA]</scope>
    <source>
        <strain evidence="4">NK-2021</strain>
    </source>
</reference>
<keyword evidence="5" id="KW-1185">Reference proteome</keyword>
<dbReference type="Gene3D" id="1.10.630.10">
    <property type="entry name" value="Cytochrome P450"/>
    <property type="match status" value="1"/>
</dbReference>
<gene>
    <name evidence="4" type="ORF">JD844_011742</name>
</gene>
<keyword evidence="2" id="KW-0479">Metal-binding</keyword>
<dbReference type="Proteomes" id="UP000826234">
    <property type="component" value="Unassembled WGS sequence"/>
</dbReference>
<sequence>MMDYLPGPHKKIFADCEKLQAYIREEVTSHKQTLDPENPRDYIDCFLIKLAKVAAARSEDRMEHGGKELMELQEMYFLVLSP</sequence>
<evidence type="ECO:0000256" key="2">
    <source>
        <dbReference type="ARBA" id="ARBA00022723"/>
    </source>
</evidence>
<dbReference type="InterPro" id="IPR036396">
    <property type="entry name" value="Cyt_P450_sf"/>
</dbReference>
<keyword evidence="3" id="KW-0408">Iron</keyword>
<proteinExistence type="inferred from homology"/>
<dbReference type="PANTHER" id="PTHR24300">
    <property type="entry name" value="CYTOCHROME P450 508A4-RELATED"/>
    <property type="match status" value="1"/>
</dbReference>
<protein>
    <submittedName>
        <fullName evidence="4">Uncharacterized protein</fullName>
    </submittedName>
</protein>
<comment type="similarity">
    <text evidence="1">Belongs to the cytochrome P450 family.</text>
</comment>